<dbReference type="Gene3D" id="3.40.50.150">
    <property type="entry name" value="Vaccinia Virus protein VP39"/>
    <property type="match status" value="1"/>
</dbReference>
<evidence type="ECO:0000259" key="4">
    <source>
        <dbReference type="Pfam" id="PF08241"/>
    </source>
</evidence>
<dbReference type="InterPro" id="IPR051052">
    <property type="entry name" value="Diverse_substrate_MTase"/>
</dbReference>
<name>A0A8X6KS95_TRICU</name>
<evidence type="ECO:0000313" key="6">
    <source>
        <dbReference type="Proteomes" id="UP000887116"/>
    </source>
</evidence>
<dbReference type="InterPro" id="IPR013216">
    <property type="entry name" value="Methyltransf_11"/>
</dbReference>
<dbReference type="PANTHER" id="PTHR44942">
    <property type="entry name" value="METHYLTRANSF_11 DOMAIN-CONTAINING PROTEIN"/>
    <property type="match status" value="1"/>
</dbReference>
<dbReference type="PANTHER" id="PTHR44942:SF4">
    <property type="entry name" value="METHYLTRANSFERASE TYPE 11 DOMAIN-CONTAINING PROTEIN"/>
    <property type="match status" value="1"/>
</dbReference>
<keyword evidence="6" id="KW-1185">Reference proteome</keyword>
<evidence type="ECO:0000256" key="1">
    <source>
        <dbReference type="ARBA" id="ARBA00008361"/>
    </source>
</evidence>
<dbReference type="EMBL" id="BMAO01022624">
    <property type="protein sequence ID" value="GFQ83194.1"/>
    <property type="molecule type" value="Genomic_DNA"/>
</dbReference>
<evidence type="ECO:0000313" key="5">
    <source>
        <dbReference type="EMBL" id="GFQ83194.1"/>
    </source>
</evidence>
<evidence type="ECO:0000256" key="2">
    <source>
        <dbReference type="ARBA" id="ARBA00022603"/>
    </source>
</evidence>
<dbReference type="Proteomes" id="UP000887116">
    <property type="component" value="Unassembled WGS sequence"/>
</dbReference>
<accession>A0A8X6KS95</accession>
<reference evidence="5" key="1">
    <citation type="submission" date="2020-07" db="EMBL/GenBank/DDBJ databases">
        <title>Multicomponent nature underlies the extraordinary mechanical properties of spider dragline silk.</title>
        <authorList>
            <person name="Kono N."/>
            <person name="Nakamura H."/>
            <person name="Mori M."/>
            <person name="Yoshida Y."/>
            <person name="Ohtoshi R."/>
            <person name="Malay A.D."/>
            <person name="Moran D.A.P."/>
            <person name="Tomita M."/>
            <person name="Numata K."/>
            <person name="Arakawa K."/>
        </authorList>
    </citation>
    <scope>NUCLEOTIDE SEQUENCE</scope>
</reference>
<dbReference type="Pfam" id="PF08241">
    <property type="entry name" value="Methyltransf_11"/>
    <property type="match status" value="1"/>
</dbReference>
<gene>
    <name evidence="5" type="primary">AVEN_211368_1</name>
    <name evidence="5" type="ORF">TNCT_658021</name>
</gene>
<comment type="similarity">
    <text evidence="1">Belongs to the methyltransferase superfamily.</text>
</comment>
<feature type="domain" description="Methyltransferase type 11" evidence="4">
    <location>
        <begin position="40"/>
        <end position="138"/>
    </location>
</feature>
<comment type="caution">
    <text evidence="5">The sequence shown here is derived from an EMBL/GenBank/DDBJ whole genome shotgun (WGS) entry which is preliminary data.</text>
</comment>
<proteinExistence type="inferred from homology"/>
<dbReference type="AlphaFoldDB" id="A0A8X6KS95"/>
<organism evidence="5 6">
    <name type="scientific">Trichonephila clavata</name>
    <name type="common">Joro spider</name>
    <name type="synonym">Nephila clavata</name>
    <dbReference type="NCBI Taxonomy" id="2740835"/>
    <lineage>
        <taxon>Eukaryota</taxon>
        <taxon>Metazoa</taxon>
        <taxon>Ecdysozoa</taxon>
        <taxon>Arthropoda</taxon>
        <taxon>Chelicerata</taxon>
        <taxon>Arachnida</taxon>
        <taxon>Araneae</taxon>
        <taxon>Araneomorphae</taxon>
        <taxon>Entelegynae</taxon>
        <taxon>Araneoidea</taxon>
        <taxon>Nephilidae</taxon>
        <taxon>Trichonephila</taxon>
    </lineage>
</organism>
<evidence type="ECO:0000256" key="3">
    <source>
        <dbReference type="ARBA" id="ARBA00022679"/>
    </source>
</evidence>
<keyword evidence="3" id="KW-0808">Transferase</keyword>
<dbReference type="InterPro" id="IPR029063">
    <property type="entry name" value="SAM-dependent_MTases_sf"/>
</dbReference>
<dbReference type="OrthoDB" id="6408197at2759"/>
<protein>
    <submittedName>
        <fullName evidence="5">Methyltransf_25 domain-containing protein</fullName>
    </submittedName>
</protein>
<keyword evidence="2" id="KW-0489">Methyltransferase</keyword>
<dbReference type="GO" id="GO:0032259">
    <property type="term" value="P:methylation"/>
    <property type="evidence" value="ECO:0007669"/>
    <property type="project" value="UniProtKB-KW"/>
</dbReference>
<dbReference type="CDD" id="cd02440">
    <property type="entry name" value="AdoMet_MTases"/>
    <property type="match status" value="1"/>
</dbReference>
<sequence>MYLDAELYESTEPLNSVISFLRVTLKDLGWNDGKEHLVMDVGCGPGNVTVNWILPLFPNLKKIIALDYLPSMIELAKTKNFHPKTEYHVADFEDGSATEVWNGQITKLISIHCFNWFKNQEKALQIAYDLLQLGGEAALYFIVQSDYYDTVLDITNNSKWKSLFEGIDIHVPKSCYEKYNASHYRKIAEKIGFSVVLCQTDLKVNELPTHQDAKDLLFSICTLIPHIPESQKDEFKKEFYQSILEHGGITKDGAPVHRALTLELVLRKSK</sequence>
<dbReference type="GO" id="GO:0008757">
    <property type="term" value="F:S-adenosylmethionine-dependent methyltransferase activity"/>
    <property type="evidence" value="ECO:0007669"/>
    <property type="project" value="InterPro"/>
</dbReference>
<dbReference type="SUPFAM" id="SSF53335">
    <property type="entry name" value="S-adenosyl-L-methionine-dependent methyltransferases"/>
    <property type="match status" value="1"/>
</dbReference>